<feature type="compositionally biased region" description="Pro residues" evidence="1">
    <location>
        <begin position="176"/>
        <end position="187"/>
    </location>
</feature>
<proteinExistence type="predicted"/>
<reference evidence="2 3" key="1">
    <citation type="submission" date="2020-09" db="EMBL/GenBank/DDBJ databases">
        <title>novel species in genus Nocardioides.</title>
        <authorList>
            <person name="Zhang G."/>
        </authorList>
    </citation>
    <scope>NUCLEOTIDE SEQUENCE [LARGE SCALE GENOMIC DNA]</scope>
    <source>
        <strain evidence="2 3">19197</strain>
    </source>
</reference>
<evidence type="ECO:0000313" key="3">
    <source>
        <dbReference type="Proteomes" id="UP000649289"/>
    </source>
</evidence>
<keyword evidence="3" id="KW-1185">Reference proteome</keyword>
<dbReference type="Gene3D" id="1.20.120.20">
    <property type="entry name" value="Apolipoprotein"/>
    <property type="match status" value="1"/>
</dbReference>
<organism evidence="2 3">
    <name type="scientific">Nocardioides hwasunensis</name>
    <dbReference type="NCBI Taxonomy" id="397258"/>
    <lineage>
        <taxon>Bacteria</taxon>
        <taxon>Bacillati</taxon>
        <taxon>Actinomycetota</taxon>
        <taxon>Actinomycetes</taxon>
        <taxon>Propionibacteriales</taxon>
        <taxon>Nocardioidaceae</taxon>
        <taxon>Nocardioides</taxon>
    </lineage>
</organism>
<accession>A0ABR8MM51</accession>
<name>A0ABR8MM51_9ACTN</name>
<feature type="region of interest" description="Disordered" evidence="1">
    <location>
        <begin position="171"/>
        <end position="251"/>
    </location>
</feature>
<dbReference type="EMBL" id="JACXYY010000007">
    <property type="protein sequence ID" value="MBD3916321.1"/>
    <property type="molecule type" value="Genomic_DNA"/>
</dbReference>
<dbReference type="RefSeq" id="WP_191200645.1">
    <property type="nucleotide sequence ID" value="NZ_BAAAPA010000001.1"/>
</dbReference>
<evidence type="ECO:0000313" key="2">
    <source>
        <dbReference type="EMBL" id="MBD3916321.1"/>
    </source>
</evidence>
<dbReference type="SUPFAM" id="SSF47162">
    <property type="entry name" value="Apolipoprotein"/>
    <property type="match status" value="1"/>
</dbReference>
<feature type="compositionally biased region" description="Low complexity" evidence="1">
    <location>
        <begin position="66"/>
        <end position="77"/>
    </location>
</feature>
<feature type="compositionally biased region" description="Low complexity" evidence="1">
    <location>
        <begin position="188"/>
        <end position="212"/>
    </location>
</feature>
<sequence length="251" mass="25945">MPFGRKKSLADRAHDYVDQISDQFSENVLPQLEHAWEQAVDKAGPAISDARDKAQPLLEDARSRAAEAASAGAAAAAEKTAEAREKAAPLLAEARANAADKASVAASLAAERAAEGRDLATAKVNELRGIEPEPRGSKLKKLLLIGGLLAIGGVIFSKLKAKQDDKANWQSTYVPPAAPAPKPPAPAAAPTAADSEVTADDVVTVDPPATDDIGGGAPGEAISDSVEEAHETTTPDDPADVIDIDDVPKKN</sequence>
<feature type="compositionally biased region" description="Basic and acidic residues" evidence="1">
    <location>
        <begin position="49"/>
        <end position="65"/>
    </location>
</feature>
<comment type="caution">
    <text evidence="2">The sequence shown here is derived from an EMBL/GenBank/DDBJ whole genome shotgun (WGS) entry which is preliminary data.</text>
</comment>
<protein>
    <submittedName>
        <fullName evidence="2">Uncharacterized protein</fullName>
    </submittedName>
</protein>
<evidence type="ECO:0000256" key="1">
    <source>
        <dbReference type="SAM" id="MobiDB-lite"/>
    </source>
</evidence>
<dbReference type="Proteomes" id="UP000649289">
    <property type="component" value="Unassembled WGS sequence"/>
</dbReference>
<gene>
    <name evidence="2" type="ORF">IEZ25_17020</name>
</gene>
<feature type="region of interest" description="Disordered" evidence="1">
    <location>
        <begin position="43"/>
        <end position="77"/>
    </location>
</feature>